<accession>A0A327NPH7</accession>
<reference evidence="1 2" key="1">
    <citation type="submission" date="2018-06" db="EMBL/GenBank/DDBJ databases">
        <title>Spirosoma sp. HMF3257 Genome sequencing and assembly.</title>
        <authorList>
            <person name="Kang H."/>
            <person name="Cha I."/>
            <person name="Kim H."/>
            <person name="Kang J."/>
            <person name="Joh K."/>
        </authorList>
    </citation>
    <scope>NUCLEOTIDE SEQUENCE [LARGE SCALE GENOMIC DNA]</scope>
    <source>
        <strain evidence="1 2">HMF3257</strain>
    </source>
</reference>
<evidence type="ECO:0000313" key="1">
    <source>
        <dbReference type="EMBL" id="RAI77311.1"/>
    </source>
</evidence>
<protein>
    <submittedName>
        <fullName evidence="1">Bacteriocin-protection protein</fullName>
    </submittedName>
</protein>
<dbReference type="OrthoDB" id="9796999at2"/>
<dbReference type="Pfam" id="PF13376">
    <property type="entry name" value="OmdA"/>
    <property type="match status" value="1"/>
</dbReference>
<dbReference type="EMBL" id="QLII01000001">
    <property type="protein sequence ID" value="RAI77311.1"/>
    <property type="molecule type" value="Genomic_DNA"/>
</dbReference>
<sequence length="189" mass="21618">MIPTFFPTQADFRTWLSENHDKKTELIVGFYKVGSGKPSMTWSQSVDEALCFGWIDGVRRSIDADSYCIRFTPRKSGSIWSAVNIAKIDELTRQGLIHPAGMAAFTKRKEHKSKIYAYERQQVSLSDEFEAMFKANEAAWAFFQKQAPSYRKIAINWVMSAKQAQTVSKRLNELISDSAQGLKIKSQRY</sequence>
<dbReference type="AlphaFoldDB" id="A0A327NPH7"/>
<comment type="caution">
    <text evidence="1">The sequence shown here is derived from an EMBL/GenBank/DDBJ whole genome shotgun (WGS) entry which is preliminary data.</text>
</comment>
<organism evidence="1 2">
    <name type="scientific">Spirosoma telluris</name>
    <dbReference type="NCBI Taxonomy" id="2183553"/>
    <lineage>
        <taxon>Bacteria</taxon>
        <taxon>Pseudomonadati</taxon>
        <taxon>Bacteroidota</taxon>
        <taxon>Cytophagia</taxon>
        <taxon>Cytophagales</taxon>
        <taxon>Cytophagaceae</taxon>
        <taxon>Spirosoma</taxon>
    </lineage>
</organism>
<keyword evidence="2" id="KW-1185">Reference proteome</keyword>
<dbReference type="Proteomes" id="UP000249016">
    <property type="component" value="Unassembled WGS sequence"/>
</dbReference>
<evidence type="ECO:0000313" key="2">
    <source>
        <dbReference type="Proteomes" id="UP000249016"/>
    </source>
</evidence>
<proteinExistence type="predicted"/>
<name>A0A327NPH7_9BACT</name>
<dbReference type="RefSeq" id="WP_111347826.1">
    <property type="nucleotide sequence ID" value="NZ_QLII01000001.1"/>
</dbReference>
<gene>
    <name evidence="1" type="ORF">HMF3257_29730</name>
</gene>